<dbReference type="AlphaFoldDB" id="A0A1H5YTX5"/>
<dbReference type="EMBL" id="FNUY01000004">
    <property type="protein sequence ID" value="SEG27571.1"/>
    <property type="molecule type" value="Genomic_DNA"/>
</dbReference>
<evidence type="ECO:0000313" key="4">
    <source>
        <dbReference type="Proteomes" id="UP000236743"/>
    </source>
</evidence>
<protein>
    <submittedName>
        <fullName evidence="3">Putative spermidine/putrescine transport system substrate-binding protein</fullName>
    </submittedName>
</protein>
<feature type="signal peptide" evidence="2">
    <location>
        <begin position="1"/>
        <end position="26"/>
    </location>
</feature>
<dbReference type="PANTHER" id="PTHR30006:SF2">
    <property type="entry name" value="ABC TRANSPORTER SUBSTRATE-BINDING PROTEIN"/>
    <property type="match status" value="1"/>
</dbReference>
<evidence type="ECO:0000313" key="3">
    <source>
        <dbReference type="EMBL" id="SEG27571.1"/>
    </source>
</evidence>
<name>A0A1H5YTX5_9HYPH</name>
<organism evidence="3 4">
    <name type="scientific">Bosea lathyri</name>
    <dbReference type="NCBI Taxonomy" id="1036778"/>
    <lineage>
        <taxon>Bacteria</taxon>
        <taxon>Pseudomonadati</taxon>
        <taxon>Pseudomonadota</taxon>
        <taxon>Alphaproteobacteria</taxon>
        <taxon>Hyphomicrobiales</taxon>
        <taxon>Boseaceae</taxon>
        <taxon>Bosea</taxon>
    </lineage>
</organism>
<dbReference type="GO" id="GO:0015846">
    <property type="term" value="P:polyamine transport"/>
    <property type="evidence" value="ECO:0007669"/>
    <property type="project" value="InterPro"/>
</dbReference>
<dbReference type="InterPro" id="IPR001188">
    <property type="entry name" value="Sperm_putr-bd"/>
</dbReference>
<evidence type="ECO:0000256" key="2">
    <source>
        <dbReference type="SAM" id="SignalP"/>
    </source>
</evidence>
<evidence type="ECO:0000256" key="1">
    <source>
        <dbReference type="ARBA" id="ARBA00022729"/>
    </source>
</evidence>
<dbReference type="Gene3D" id="3.40.190.10">
    <property type="entry name" value="Periplasmic binding protein-like II"/>
    <property type="match status" value="2"/>
</dbReference>
<dbReference type="GO" id="GO:0030975">
    <property type="term" value="F:thiamine binding"/>
    <property type="evidence" value="ECO:0007669"/>
    <property type="project" value="TreeGrafter"/>
</dbReference>
<dbReference type="PRINTS" id="PR00909">
    <property type="entry name" value="SPERMDNBNDNG"/>
</dbReference>
<reference evidence="3 4" key="1">
    <citation type="submission" date="2016-10" db="EMBL/GenBank/DDBJ databases">
        <authorList>
            <person name="de Groot N.N."/>
        </authorList>
    </citation>
    <scope>NUCLEOTIDE SEQUENCE [LARGE SCALE GENOMIC DNA]</scope>
    <source>
        <strain evidence="3 4">DSM 26656</strain>
    </source>
</reference>
<feature type="chain" id="PRO_5009290935" evidence="2">
    <location>
        <begin position="27"/>
        <end position="350"/>
    </location>
</feature>
<keyword evidence="4" id="KW-1185">Reference proteome</keyword>
<proteinExistence type="predicted"/>
<dbReference type="GO" id="GO:0030288">
    <property type="term" value="C:outer membrane-bounded periplasmic space"/>
    <property type="evidence" value="ECO:0007669"/>
    <property type="project" value="TreeGrafter"/>
</dbReference>
<gene>
    <name evidence="3" type="ORF">SAMN04488115_10494</name>
</gene>
<dbReference type="GO" id="GO:0030976">
    <property type="term" value="F:thiamine pyrophosphate binding"/>
    <property type="evidence" value="ECO:0007669"/>
    <property type="project" value="TreeGrafter"/>
</dbReference>
<sequence length="350" mass="37039">MFISKRHAFACAVMLAGTAGALPAKAQESITVATYGGEWGAAMQACIIDPFTRDTKIRVVPEPGVSGVTLSKLRQQKDAPTLDAVWIDGGVSEITAADKLLKPIDPARVPAVADMIPEGLYKDGSGAIFAVSTGFYSLGLAYNSKDIKQAPISWLDLWKPEFAGAVTFPSPSNAMGVPFIVHLAGLLGGTADNVAPAFDKLKQLKVAAYFDTAGAGTNLFQSGETVIGAHYASSAYAMRDQKLPIGFVVPREGAIGGDIRLHLVANSRKQEAAEKFVNYALGKEPAKCMAERIYVGPATAGVDLSENARQRMPWGADGSIKSLALPDWNKINANRAAIIEAFNRSVAAKK</sequence>
<dbReference type="CDD" id="cd13589">
    <property type="entry name" value="PBP2_polyamine_RpCGA009"/>
    <property type="match status" value="1"/>
</dbReference>
<dbReference type="Proteomes" id="UP000236743">
    <property type="component" value="Unassembled WGS sequence"/>
</dbReference>
<accession>A0A1H5YTX5</accession>
<keyword evidence="1 2" id="KW-0732">Signal</keyword>
<dbReference type="GO" id="GO:0015888">
    <property type="term" value="P:thiamine transport"/>
    <property type="evidence" value="ECO:0007669"/>
    <property type="project" value="TreeGrafter"/>
</dbReference>
<dbReference type="GO" id="GO:0019808">
    <property type="term" value="F:polyamine binding"/>
    <property type="evidence" value="ECO:0007669"/>
    <property type="project" value="InterPro"/>
</dbReference>
<dbReference type="PANTHER" id="PTHR30006">
    <property type="entry name" value="THIAMINE-BINDING PERIPLASMIC PROTEIN-RELATED"/>
    <property type="match status" value="1"/>
</dbReference>
<dbReference type="Pfam" id="PF13343">
    <property type="entry name" value="SBP_bac_6"/>
    <property type="match status" value="1"/>
</dbReference>
<dbReference type="SUPFAM" id="SSF53850">
    <property type="entry name" value="Periplasmic binding protein-like II"/>
    <property type="match status" value="1"/>
</dbReference>